<keyword evidence="14" id="KW-1185">Reference proteome</keyword>
<dbReference type="InterPro" id="IPR036097">
    <property type="entry name" value="HisK_dim/P_sf"/>
</dbReference>
<dbReference type="InterPro" id="IPR036890">
    <property type="entry name" value="HATPase_C_sf"/>
</dbReference>
<evidence type="ECO:0000313" key="13">
    <source>
        <dbReference type="EMBL" id="ELZ98969.1"/>
    </source>
</evidence>
<dbReference type="PRINTS" id="PR00344">
    <property type="entry name" value="BCTRLSENSOR"/>
</dbReference>
<dbReference type="EC" id="2.7.13.3" evidence="2"/>
<dbReference type="PROSITE" id="PS50113">
    <property type="entry name" value="PAC"/>
    <property type="match status" value="1"/>
</dbReference>
<proteinExistence type="predicted"/>
<evidence type="ECO:0000313" key="14">
    <source>
        <dbReference type="Proteomes" id="UP000011550"/>
    </source>
</evidence>
<evidence type="ECO:0000256" key="3">
    <source>
        <dbReference type="ARBA" id="ARBA00022553"/>
    </source>
</evidence>
<dbReference type="PROSITE" id="PS50112">
    <property type="entry name" value="PAS"/>
    <property type="match status" value="1"/>
</dbReference>
<evidence type="ECO:0000256" key="5">
    <source>
        <dbReference type="ARBA" id="ARBA00022777"/>
    </source>
</evidence>
<dbReference type="CDD" id="cd00082">
    <property type="entry name" value="HisKA"/>
    <property type="match status" value="1"/>
</dbReference>
<dbReference type="InterPro" id="IPR035965">
    <property type="entry name" value="PAS-like_dom_sf"/>
</dbReference>
<dbReference type="SUPFAM" id="SSF55785">
    <property type="entry name" value="PYP-like sensor domain (PAS domain)"/>
    <property type="match status" value="1"/>
</dbReference>
<dbReference type="Pfam" id="PF00512">
    <property type="entry name" value="HisKA"/>
    <property type="match status" value="1"/>
</dbReference>
<dbReference type="InterPro" id="IPR000700">
    <property type="entry name" value="PAS-assoc_C"/>
</dbReference>
<dbReference type="InterPro" id="IPR003594">
    <property type="entry name" value="HATPase_dom"/>
</dbReference>
<accession>M0IU15</accession>
<feature type="region of interest" description="Disordered" evidence="8">
    <location>
        <begin position="475"/>
        <end position="526"/>
    </location>
</feature>
<dbReference type="Pfam" id="PF00072">
    <property type="entry name" value="Response_reg"/>
    <property type="match status" value="1"/>
</dbReference>
<dbReference type="SUPFAM" id="SSF52172">
    <property type="entry name" value="CheY-like"/>
    <property type="match status" value="1"/>
</dbReference>
<feature type="domain" description="Histidine kinase" evidence="9">
    <location>
        <begin position="278"/>
        <end position="468"/>
    </location>
</feature>
<dbReference type="OrthoDB" id="8127at2157"/>
<dbReference type="InterPro" id="IPR005467">
    <property type="entry name" value="His_kinase_dom"/>
</dbReference>
<dbReference type="InterPro" id="IPR004358">
    <property type="entry name" value="Sig_transdc_His_kin-like_C"/>
</dbReference>
<dbReference type="Gene3D" id="3.40.50.2300">
    <property type="match status" value="1"/>
</dbReference>
<dbReference type="InterPro" id="IPR011006">
    <property type="entry name" value="CheY-like_superfamily"/>
</dbReference>
<dbReference type="NCBIfam" id="TIGR00229">
    <property type="entry name" value="sensory_box"/>
    <property type="match status" value="1"/>
</dbReference>
<protein>
    <recommendedName>
        <fullName evidence="2">histidine kinase</fullName>
        <ecNumber evidence="2">2.7.13.3</ecNumber>
    </recommendedName>
</protein>
<feature type="compositionally biased region" description="Low complexity" evidence="8">
    <location>
        <begin position="487"/>
        <end position="496"/>
    </location>
</feature>
<keyword evidence="4" id="KW-0808">Transferase</keyword>
<dbReference type="PROSITE" id="PS50110">
    <property type="entry name" value="RESPONSE_REGULATORY"/>
    <property type="match status" value="1"/>
</dbReference>
<dbReference type="SUPFAM" id="SSF55874">
    <property type="entry name" value="ATPase domain of HSP90 chaperone/DNA topoisomerase II/histidine kinase"/>
    <property type="match status" value="1"/>
</dbReference>
<feature type="domain" description="Response regulatory" evidence="10">
    <location>
        <begin position="8"/>
        <end position="120"/>
    </location>
</feature>
<feature type="domain" description="PAS" evidence="11">
    <location>
        <begin position="148"/>
        <end position="214"/>
    </location>
</feature>
<comment type="caution">
    <text evidence="13">The sequence shown here is derived from an EMBL/GenBank/DDBJ whole genome shotgun (WGS) entry which is preliminary data.</text>
</comment>
<dbReference type="Pfam" id="PF08448">
    <property type="entry name" value="PAS_4"/>
    <property type="match status" value="1"/>
</dbReference>
<organism evidence="13 14">
    <name type="scientific">Haloferax mucosum ATCC BAA-1512</name>
    <dbReference type="NCBI Taxonomy" id="662479"/>
    <lineage>
        <taxon>Archaea</taxon>
        <taxon>Methanobacteriati</taxon>
        <taxon>Methanobacteriota</taxon>
        <taxon>Stenosarchaea group</taxon>
        <taxon>Halobacteria</taxon>
        <taxon>Halobacteriales</taxon>
        <taxon>Haloferacaceae</taxon>
        <taxon>Haloferax</taxon>
    </lineage>
</organism>
<evidence type="ECO:0000256" key="8">
    <source>
        <dbReference type="SAM" id="MobiDB-lite"/>
    </source>
</evidence>
<dbReference type="SMART" id="SM00387">
    <property type="entry name" value="HATPase_c"/>
    <property type="match status" value="1"/>
</dbReference>
<dbReference type="InterPro" id="IPR003661">
    <property type="entry name" value="HisK_dim/P_dom"/>
</dbReference>
<evidence type="ECO:0000259" key="11">
    <source>
        <dbReference type="PROSITE" id="PS50112"/>
    </source>
</evidence>
<dbReference type="Proteomes" id="UP000011550">
    <property type="component" value="Unassembled WGS sequence"/>
</dbReference>
<evidence type="ECO:0000256" key="7">
    <source>
        <dbReference type="PROSITE-ProRule" id="PRU00169"/>
    </source>
</evidence>
<dbReference type="EMBL" id="AOLN01000001">
    <property type="protein sequence ID" value="ELZ98969.1"/>
    <property type="molecule type" value="Genomic_DNA"/>
</dbReference>
<gene>
    <name evidence="13" type="ORF">C440_01395</name>
</gene>
<dbReference type="SMART" id="SM00091">
    <property type="entry name" value="PAS"/>
    <property type="match status" value="1"/>
</dbReference>
<evidence type="ECO:0000259" key="10">
    <source>
        <dbReference type="PROSITE" id="PS50110"/>
    </source>
</evidence>
<name>M0IU15_9EURY</name>
<evidence type="ECO:0000256" key="4">
    <source>
        <dbReference type="ARBA" id="ARBA00022679"/>
    </source>
</evidence>
<keyword evidence="6" id="KW-0902">Two-component regulatory system</keyword>
<dbReference type="PANTHER" id="PTHR43711">
    <property type="entry name" value="TWO-COMPONENT HISTIDINE KINASE"/>
    <property type="match status" value="1"/>
</dbReference>
<dbReference type="InterPro" id="IPR000014">
    <property type="entry name" value="PAS"/>
</dbReference>
<evidence type="ECO:0000256" key="1">
    <source>
        <dbReference type="ARBA" id="ARBA00000085"/>
    </source>
</evidence>
<dbReference type="PATRIC" id="fig|662479.7.peg.290"/>
<dbReference type="GO" id="GO:0000155">
    <property type="term" value="F:phosphorelay sensor kinase activity"/>
    <property type="evidence" value="ECO:0007669"/>
    <property type="project" value="InterPro"/>
</dbReference>
<dbReference type="SMART" id="SM00388">
    <property type="entry name" value="HisKA"/>
    <property type="match status" value="1"/>
</dbReference>
<evidence type="ECO:0000256" key="6">
    <source>
        <dbReference type="ARBA" id="ARBA00023012"/>
    </source>
</evidence>
<dbReference type="PROSITE" id="PS50109">
    <property type="entry name" value="HIS_KIN"/>
    <property type="match status" value="1"/>
</dbReference>
<dbReference type="InterPro" id="IPR050736">
    <property type="entry name" value="Sensor_HK_Regulatory"/>
</dbReference>
<dbReference type="Gene3D" id="3.30.450.20">
    <property type="entry name" value="PAS domain"/>
    <property type="match status" value="1"/>
</dbReference>
<dbReference type="Gene3D" id="3.30.565.10">
    <property type="entry name" value="Histidine kinase-like ATPase, C-terminal domain"/>
    <property type="match status" value="1"/>
</dbReference>
<comment type="caution">
    <text evidence="7">Lacks conserved residue(s) required for the propagation of feature annotation.</text>
</comment>
<evidence type="ECO:0000259" key="12">
    <source>
        <dbReference type="PROSITE" id="PS50113"/>
    </source>
</evidence>
<dbReference type="AlphaFoldDB" id="M0IU15"/>
<keyword evidence="3" id="KW-0597">Phosphoprotein</keyword>
<dbReference type="RefSeq" id="WP_008317528.1">
    <property type="nucleotide sequence ID" value="NZ_AOLN01000001.1"/>
</dbReference>
<reference evidence="13 14" key="1">
    <citation type="journal article" date="2014" name="PLoS Genet.">
        <title>Phylogenetically driven sequencing of extremely halophilic archaea reveals strategies for static and dynamic osmo-response.</title>
        <authorList>
            <person name="Becker E.A."/>
            <person name="Seitzer P.M."/>
            <person name="Tritt A."/>
            <person name="Larsen D."/>
            <person name="Krusor M."/>
            <person name="Yao A.I."/>
            <person name="Wu D."/>
            <person name="Madern D."/>
            <person name="Eisen J.A."/>
            <person name="Darling A.E."/>
            <person name="Facciotti M.T."/>
        </authorList>
    </citation>
    <scope>NUCLEOTIDE SEQUENCE [LARGE SCALE GENOMIC DNA]</scope>
    <source>
        <strain evidence="13 14">ATCC BAA-1512</strain>
    </source>
</reference>
<dbReference type="PANTHER" id="PTHR43711:SF1">
    <property type="entry name" value="HISTIDINE KINASE 1"/>
    <property type="match status" value="1"/>
</dbReference>
<comment type="catalytic activity">
    <reaction evidence="1">
        <text>ATP + protein L-histidine = ADP + protein N-phospho-L-histidine.</text>
        <dbReference type="EC" id="2.7.13.3"/>
    </reaction>
</comment>
<evidence type="ECO:0000259" key="9">
    <source>
        <dbReference type="PROSITE" id="PS50109"/>
    </source>
</evidence>
<dbReference type="SUPFAM" id="SSF47384">
    <property type="entry name" value="Homodimeric domain of signal transducing histidine kinase"/>
    <property type="match status" value="1"/>
</dbReference>
<feature type="compositionally biased region" description="Acidic residues" evidence="8">
    <location>
        <begin position="512"/>
        <end position="526"/>
    </location>
</feature>
<dbReference type="CDD" id="cd00130">
    <property type="entry name" value="PAS"/>
    <property type="match status" value="1"/>
</dbReference>
<dbReference type="InterPro" id="IPR001789">
    <property type="entry name" value="Sig_transdc_resp-reg_receiver"/>
</dbReference>
<keyword evidence="5 13" id="KW-0418">Kinase</keyword>
<dbReference type="InterPro" id="IPR013656">
    <property type="entry name" value="PAS_4"/>
</dbReference>
<dbReference type="STRING" id="662479.C440_01395"/>
<feature type="domain" description="PAC" evidence="12">
    <location>
        <begin position="216"/>
        <end position="267"/>
    </location>
</feature>
<evidence type="ECO:0000256" key="2">
    <source>
        <dbReference type="ARBA" id="ARBA00012438"/>
    </source>
</evidence>
<dbReference type="Pfam" id="PF02518">
    <property type="entry name" value="HATPase_c"/>
    <property type="match status" value="1"/>
</dbReference>
<dbReference type="Gene3D" id="1.10.287.130">
    <property type="match status" value="1"/>
</dbReference>
<sequence length="526" mass="57318">MSIDPQLRVLSVGGDRAISRAVEQAVSRMTVEHVETLDAARSALEDGSFDCLILAETLPDGDGTTVLREARAAELEFPVVFLADDPTSQSLTELVDLGISGYLTGDSFDPDEALAPRVGRLARRHRVEQSTRVSVTESGQDGDRGWVVEDALDALDDVFYVYDQEGRLVSWNSRFSELTNKSDEELFGTHAESFFADGDSEVVRRAVEQVMENGETVFEARLPTTRGTILFQLTGHRLVAPDGTVVGFCGVGRDITVLRQHEERLARQNERLDEFARVLSHDLRNPLSISTGFLNLERQENDSEYLERVATSLDRMSEIVSNVLKAARRERTVVEFSPIAFESLVEQAWDTADTGNATLDIDTEKVIHADSARLQRLFENLFRNVADHAGPTPTVTVEVLDGDTGFVVEDDGNGIDSDIAGQVFEPGFTTAPNGTGFGLDIVRSLAEAHGWSVSVVDCSSSGARFEFTGVSFTDSEPELDGSGVDGVGDLNGVENGESLRDTARTDGLTEGENADGDSDEPEPYKL</sequence>